<dbReference type="GO" id="GO:0016020">
    <property type="term" value="C:membrane"/>
    <property type="evidence" value="ECO:0007669"/>
    <property type="project" value="UniProtKB-SubCell"/>
</dbReference>
<dbReference type="GO" id="GO:0020037">
    <property type="term" value="F:heme binding"/>
    <property type="evidence" value="ECO:0007669"/>
    <property type="project" value="InterPro"/>
</dbReference>
<dbReference type="GO" id="GO:0004497">
    <property type="term" value="F:monooxygenase activity"/>
    <property type="evidence" value="ECO:0007669"/>
    <property type="project" value="UniProtKB-KW"/>
</dbReference>
<evidence type="ECO:0000256" key="8">
    <source>
        <dbReference type="ARBA" id="ARBA00022989"/>
    </source>
</evidence>
<dbReference type="AlphaFoldDB" id="A0A9P6CZX7"/>
<reference evidence="14" key="1">
    <citation type="submission" date="2020-11" db="EMBL/GenBank/DDBJ databases">
        <authorList>
            <consortium name="DOE Joint Genome Institute"/>
            <person name="Ahrendt S."/>
            <person name="Riley R."/>
            <person name="Andreopoulos W."/>
            <person name="Labutti K."/>
            <person name="Pangilinan J."/>
            <person name="Ruiz-Duenas F.J."/>
            <person name="Barrasa J.M."/>
            <person name="Sanchez-Garcia M."/>
            <person name="Camarero S."/>
            <person name="Miyauchi S."/>
            <person name="Serrano A."/>
            <person name="Linde D."/>
            <person name="Babiker R."/>
            <person name="Drula E."/>
            <person name="Ayuso-Fernandez I."/>
            <person name="Pacheco R."/>
            <person name="Padilla G."/>
            <person name="Ferreira P."/>
            <person name="Barriuso J."/>
            <person name="Kellner H."/>
            <person name="Castanera R."/>
            <person name="Alfaro M."/>
            <person name="Ramirez L."/>
            <person name="Pisabarro A.G."/>
            <person name="Kuo A."/>
            <person name="Tritt A."/>
            <person name="Lipzen A."/>
            <person name="He G."/>
            <person name="Yan M."/>
            <person name="Ng V."/>
            <person name="Cullen D."/>
            <person name="Martin F."/>
            <person name="Rosso M.-N."/>
            <person name="Henrissat B."/>
            <person name="Hibbett D."/>
            <person name="Martinez A.T."/>
            <person name="Grigoriev I.V."/>
        </authorList>
    </citation>
    <scope>NUCLEOTIDE SEQUENCE</scope>
    <source>
        <strain evidence="14">CIRM-BRFM 674</strain>
    </source>
</reference>
<evidence type="ECO:0000256" key="7">
    <source>
        <dbReference type="ARBA" id="ARBA00022723"/>
    </source>
</evidence>
<accession>A0A9P6CZX7</accession>
<organism evidence="14 15">
    <name type="scientific">Pholiota conissans</name>
    <dbReference type="NCBI Taxonomy" id="109636"/>
    <lineage>
        <taxon>Eukaryota</taxon>
        <taxon>Fungi</taxon>
        <taxon>Dikarya</taxon>
        <taxon>Basidiomycota</taxon>
        <taxon>Agaricomycotina</taxon>
        <taxon>Agaricomycetes</taxon>
        <taxon>Agaricomycetidae</taxon>
        <taxon>Agaricales</taxon>
        <taxon>Agaricineae</taxon>
        <taxon>Strophariaceae</taxon>
        <taxon>Pholiota</taxon>
    </lineage>
</organism>
<dbReference type="PANTHER" id="PTHR24305:SF166">
    <property type="entry name" value="CYTOCHROME P450 12A4, MITOCHONDRIAL-RELATED"/>
    <property type="match status" value="1"/>
</dbReference>
<keyword evidence="10 13" id="KW-0408">Iron</keyword>
<feature type="binding site" description="axial binding residue" evidence="13">
    <location>
        <position position="470"/>
    </location>
    <ligand>
        <name>heme</name>
        <dbReference type="ChEBI" id="CHEBI:30413"/>
    </ligand>
    <ligandPart>
        <name>Fe</name>
        <dbReference type="ChEBI" id="CHEBI:18248"/>
    </ligandPart>
</feature>
<comment type="pathway">
    <text evidence="3">Secondary metabolite biosynthesis; terpenoid biosynthesis.</text>
</comment>
<evidence type="ECO:0000256" key="6">
    <source>
        <dbReference type="ARBA" id="ARBA00022692"/>
    </source>
</evidence>
<comment type="caution">
    <text evidence="14">The sequence shown here is derived from an EMBL/GenBank/DDBJ whole genome shotgun (WGS) entry which is preliminary data.</text>
</comment>
<dbReference type="PRINTS" id="PR00385">
    <property type="entry name" value="P450"/>
</dbReference>
<evidence type="ECO:0000256" key="5">
    <source>
        <dbReference type="ARBA" id="ARBA00022617"/>
    </source>
</evidence>
<dbReference type="CDD" id="cd11069">
    <property type="entry name" value="CYP_FUM15-like"/>
    <property type="match status" value="1"/>
</dbReference>
<evidence type="ECO:0000256" key="12">
    <source>
        <dbReference type="ARBA" id="ARBA00023136"/>
    </source>
</evidence>
<evidence type="ECO:0000256" key="4">
    <source>
        <dbReference type="ARBA" id="ARBA00010617"/>
    </source>
</evidence>
<proteinExistence type="inferred from homology"/>
<evidence type="ECO:0000256" key="13">
    <source>
        <dbReference type="PIRSR" id="PIRSR602401-1"/>
    </source>
</evidence>
<comment type="subcellular location">
    <subcellularLocation>
        <location evidence="2">Membrane</location>
    </subcellularLocation>
</comment>
<keyword evidence="8" id="KW-1133">Transmembrane helix</keyword>
<dbReference type="InterPro" id="IPR002401">
    <property type="entry name" value="Cyt_P450_E_grp-I"/>
</dbReference>
<dbReference type="OrthoDB" id="1470350at2759"/>
<evidence type="ECO:0000256" key="10">
    <source>
        <dbReference type="ARBA" id="ARBA00023004"/>
    </source>
</evidence>
<evidence type="ECO:0000256" key="2">
    <source>
        <dbReference type="ARBA" id="ARBA00004370"/>
    </source>
</evidence>
<evidence type="ECO:0000256" key="9">
    <source>
        <dbReference type="ARBA" id="ARBA00023002"/>
    </source>
</evidence>
<evidence type="ECO:0000256" key="1">
    <source>
        <dbReference type="ARBA" id="ARBA00001971"/>
    </source>
</evidence>
<evidence type="ECO:0000313" key="15">
    <source>
        <dbReference type="Proteomes" id="UP000807469"/>
    </source>
</evidence>
<keyword evidence="9" id="KW-0560">Oxidoreductase</keyword>
<dbReference type="Gene3D" id="1.10.630.10">
    <property type="entry name" value="Cytochrome P450"/>
    <property type="match status" value="1"/>
</dbReference>
<dbReference type="InterPro" id="IPR050121">
    <property type="entry name" value="Cytochrome_P450_monoxygenase"/>
</dbReference>
<dbReference type="InterPro" id="IPR001128">
    <property type="entry name" value="Cyt_P450"/>
</dbReference>
<comment type="cofactor">
    <cofactor evidence="1 13">
        <name>heme</name>
        <dbReference type="ChEBI" id="CHEBI:30413"/>
    </cofactor>
</comment>
<evidence type="ECO:0000256" key="11">
    <source>
        <dbReference type="ARBA" id="ARBA00023033"/>
    </source>
</evidence>
<protein>
    <submittedName>
        <fullName evidence="14">Cytochrome P450</fullName>
    </submittedName>
</protein>
<name>A0A9P6CZX7_9AGAR</name>
<dbReference type="EMBL" id="MU155242">
    <property type="protein sequence ID" value="KAF9478118.1"/>
    <property type="molecule type" value="Genomic_DNA"/>
</dbReference>
<evidence type="ECO:0000256" key="3">
    <source>
        <dbReference type="ARBA" id="ARBA00004721"/>
    </source>
</evidence>
<dbReference type="GO" id="GO:0016705">
    <property type="term" value="F:oxidoreductase activity, acting on paired donors, with incorporation or reduction of molecular oxygen"/>
    <property type="evidence" value="ECO:0007669"/>
    <property type="project" value="InterPro"/>
</dbReference>
<keyword evidence="6" id="KW-0812">Transmembrane</keyword>
<comment type="similarity">
    <text evidence="4">Belongs to the cytochrome P450 family.</text>
</comment>
<dbReference type="InterPro" id="IPR036396">
    <property type="entry name" value="Cyt_P450_sf"/>
</dbReference>
<gene>
    <name evidence="14" type="ORF">BDN70DRAFT_906923</name>
</gene>
<keyword evidence="11" id="KW-0503">Monooxygenase</keyword>
<dbReference type="Pfam" id="PF00067">
    <property type="entry name" value="p450"/>
    <property type="match status" value="1"/>
</dbReference>
<dbReference type="SUPFAM" id="SSF48264">
    <property type="entry name" value="Cytochrome P450"/>
    <property type="match status" value="1"/>
</dbReference>
<keyword evidence="12" id="KW-0472">Membrane</keyword>
<keyword evidence="7 13" id="KW-0479">Metal-binding</keyword>
<dbReference type="Proteomes" id="UP000807469">
    <property type="component" value="Unassembled WGS sequence"/>
</dbReference>
<dbReference type="PRINTS" id="PR00463">
    <property type="entry name" value="EP450I"/>
</dbReference>
<dbReference type="GO" id="GO:0005506">
    <property type="term" value="F:iron ion binding"/>
    <property type="evidence" value="ECO:0007669"/>
    <property type="project" value="InterPro"/>
</dbReference>
<keyword evidence="5 13" id="KW-0349">Heme</keyword>
<sequence length="532" mass="60117">MTVVLALLTATFLYGLYRLLQNFKRISVADIPGPNPESFIIGNLRQYFQSQAGEIDLKWQESYGGVVRFKGSFGEDRLLVSDPKALQYIYHTAGYNFSKQPERRELTRMLTGRGIVWAEGQEHRRQRKIMDPAFSYGEIKSYVPLTAKWKEDIFTSSGQESVFNVCTWFARSTLDAMGVAAFDYQFGTLDNDDNELGNAYANLGIEAFGNLSESDIIKQALVPYLPKYVLSYIRNQVPSRRLEQLRKAYLAGYKVAKDLIDTKSKETSTGKGNRDIMSLLVRANLSEIKETRMSEEEMIAQVRTLLLAGYETTATTLAWTMLEIARNPEVQTKLRREIRQKQQEIGARGDSEFTSNDFDSMPYLAAVLKESLRLNPVSYGMYREPVKDDILPLSKPIRTRSGKVITEIPIPKGLKIVTSINGYHRNQDAFGPNADIYDPERWISPDRVEKIASVGVYGNLLAFAGGVRSCIGWRFAVLELQAFIVELVNNFEFSLTPEARMVRREACLLMAPTIEGQVEKGNQLPLAIKIAP</sequence>
<keyword evidence="15" id="KW-1185">Reference proteome</keyword>
<dbReference type="PANTHER" id="PTHR24305">
    <property type="entry name" value="CYTOCHROME P450"/>
    <property type="match status" value="1"/>
</dbReference>
<evidence type="ECO:0000313" key="14">
    <source>
        <dbReference type="EMBL" id="KAF9478118.1"/>
    </source>
</evidence>